<evidence type="ECO:0000313" key="1">
    <source>
        <dbReference type="Ensembl" id="ENSMMMP00000001487.1"/>
    </source>
</evidence>
<dbReference type="Ensembl" id="ENSMMMT00000001667.1">
    <property type="protein sequence ID" value="ENSMMMP00000001487.1"/>
    <property type="gene ID" value="ENSMMMG00000001375.1"/>
</dbReference>
<keyword evidence="2" id="KW-1185">Reference proteome</keyword>
<organism evidence="1 2">
    <name type="scientific">Marmota marmota marmota</name>
    <name type="common">Alpine marmot</name>
    <dbReference type="NCBI Taxonomy" id="9994"/>
    <lineage>
        <taxon>Eukaryota</taxon>
        <taxon>Metazoa</taxon>
        <taxon>Chordata</taxon>
        <taxon>Craniata</taxon>
        <taxon>Vertebrata</taxon>
        <taxon>Euteleostomi</taxon>
        <taxon>Mammalia</taxon>
        <taxon>Eutheria</taxon>
        <taxon>Euarchontoglires</taxon>
        <taxon>Glires</taxon>
        <taxon>Rodentia</taxon>
        <taxon>Sciuromorpha</taxon>
        <taxon>Sciuridae</taxon>
        <taxon>Xerinae</taxon>
        <taxon>Marmotini</taxon>
        <taxon>Marmota</taxon>
    </lineage>
</organism>
<accession>A0A8C6EMT4</accession>
<dbReference type="AlphaFoldDB" id="A0A8C6EMT4"/>
<protein>
    <submittedName>
        <fullName evidence="1">Uncharacterized protein</fullName>
    </submittedName>
</protein>
<name>A0A8C6EMT4_MARMA</name>
<sequence length="65" mass="7310">ALVSLKKKKSGCIWSDQRKISPTFWGSSNNVWIRFLLLVVTKTDGRIIRLITSIEGDAYPSDSLV</sequence>
<evidence type="ECO:0000313" key="2">
    <source>
        <dbReference type="Proteomes" id="UP000694407"/>
    </source>
</evidence>
<proteinExistence type="predicted"/>
<reference evidence="1" key="1">
    <citation type="submission" date="2025-08" db="UniProtKB">
        <authorList>
            <consortium name="Ensembl"/>
        </authorList>
    </citation>
    <scope>IDENTIFICATION</scope>
</reference>
<reference evidence="1" key="2">
    <citation type="submission" date="2025-09" db="UniProtKB">
        <authorList>
            <consortium name="Ensembl"/>
        </authorList>
    </citation>
    <scope>IDENTIFICATION</scope>
</reference>
<dbReference type="Proteomes" id="UP000694407">
    <property type="component" value="Unplaced"/>
</dbReference>